<dbReference type="InterPro" id="IPR016833">
    <property type="entry name" value="Put_Na-Bile_cotransptr"/>
</dbReference>
<organism evidence="2 3">
    <name type="scientific">Brytella acorum</name>
    <dbReference type="NCBI Taxonomy" id="2959299"/>
    <lineage>
        <taxon>Bacteria</taxon>
        <taxon>Pseudomonadati</taxon>
        <taxon>Pseudomonadota</taxon>
        <taxon>Alphaproteobacteria</taxon>
        <taxon>Acetobacterales</taxon>
        <taxon>Acetobacteraceae</taxon>
        <taxon>Brytella</taxon>
    </lineage>
</organism>
<comment type="caution">
    <text evidence="2">The sequence shown here is derived from an EMBL/GenBank/DDBJ whole genome shotgun (WGS) entry which is preliminary data.</text>
</comment>
<proteinExistence type="predicted"/>
<dbReference type="PANTHER" id="PTHR18640:SF5">
    <property type="entry name" value="SODIUM_BILE ACID COTRANSPORTER 7"/>
    <property type="match status" value="1"/>
</dbReference>
<reference evidence="2" key="1">
    <citation type="submission" date="2023-03" db="EMBL/GenBank/DDBJ databases">
        <authorList>
            <person name="Cleenwerck I."/>
        </authorList>
    </citation>
    <scope>NUCLEOTIDE SEQUENCE</scope>
    <source>
        <strain evidence="2">LMG 32879</strain>
    </source>
</reference>
<evidence type="ECO:0000313" key="3">
    <source>
        <dbReference type="Proteomes" id="UP001176960"/>
    </source>
</evidence>
<name>A0AA35USI9_9PROT</name>
<dbReference type="InterPro" id="IPR038770">
    <property type="entry name" value="Na+/solute_symporter_sf"/>
</dbReference>
<gene>
    <name evidence="2" type="ORF">LMG32879_002242</name>
</gene>
<dbReference type="RefSeq" id="WP_289840670.1">
    <property type="nucleotide sequence ID" value="NZ_CATKSH010000014.1"/>
</dbReference>
<protein>
    <submittedName>
        <fullName evidence="2">Bile acid:sodium symporter</fullName>
    </submittedName>
</protein>
<keyword evidence="3" id="KW-1185">Reference proteome</keyword>
<dbReference type="AlphaFoldDB" id="A0AA35USI9"/>
<dbReference type="Gene3D" id="1.20.1530.20">
    <property type="match status" value="1"/>
</dbReference>
<keyword evidence="1" id="KW-1133">Transmembrane helix</keyword>
<evidence type="ECO:0000313" key="2">
    <source>
        <dbReference type="EMBL" id="CAI9121395.1"/>
    </source>
</evidence>
<dbReference type="Pfam" id="PF13593">
    <property type="entry name" value="SBF_like"/>
    <property type="match status" value="1"/>
</dbReference>
<feature type="transmembrane region" description="Helical" evidence="1">
    <location>
        <begin position="34"/>
        <end position="51"/>
    </location>
</feature>
<dbReference type="PANTHER" id="PTHR18640">
    <property type="entry name" value="SOLUTE CARRIER FAMILY 10 MEMBER 7"/>
    <property type="match status" value="1"/>
</dbReference>
<dbReference type="PIRSF" id="PIRSF026166">
    <property type="entry name" value="UCP026166"/>
    <property type="match status" value="1"/>
</dbReference>
<keyword evidence="1" id="KW-0472">Membrane</keyword>
<keyword evidence="1" id="KW-0812">Transmembrane</keyword>
<feature type="transmembrane region" description="Helical" evidence="1">
    <location>
        <begin position="156"/>
        <end position="178"/>
    </location>
</feature>
<feature type="transmembrane region" description="Helical" evidence="1">
    <location>
        <begin position="226"/>
        <end position="248"/>
    </location>
</feature>
<accession>A0AA35USI9</accession>
<feature type="transmembrane region" description="Helical" evidence="1">
    <location>
        <begin position="96"/>
        <end position="116"/>
    </location>
</feature>
<dbReference type="EMBL" id="CATKSH010000014">
    <property type="protein sequence ID" value="CAI9121395.1"/>
    <property type="molecule type" value="Genomic_DNA"/>
</dbReference>
<dbReference type="Proteomes" id="UP001176960">
    <property type="component" value="Unassembled WGS sequence"/>
</dbReference>
<feature type="transmembrane region" description="Helical" evidence="1">
    <location>
        <begin position="199"/>
        <end position="220"/>
    </location>
</feature>
<feature type="transmembrane region" description="Helical" evidence="1">
    <location>
        <begin position="269"/>
        <end position="287"/>
    </location>
</feature>
<sequence>MLRLIDPFLLSLVAALTLATFLPCHGSIAVDLGVLTNLCIAFMFFLQGARLEPRSVLESIRDWKLQAAVLLCTFGLFPVLGLSLQAAAPHLLDHDMWLGILFLCCLPSTVQSSIALTSIARGNVPASICAATLSNLVGVVMTPVLVGFVLHQGGVWSGNALLDIVTQLLLPFALGQLLHSRLGGWAKRNKTLLSLSDRGSIVLVVYTAFSHAVVAGLWHRVSGHDLAVMAAMDIALLGLVLTLTRLLGRALGLPEASAISVMFCGSKKSLATGVPMANILFPTAIVGTTVLPLMIYHQVQILVCTLIARKYAKRPEK</sequence>
<evidence type="ECO:0000256" key="1">
    <source>
        <dbReference type="SAM" id="Phobius"/>
    </source>
</evidence>
<feature type="transmembrane region" description="Helical" evidence="1">
    <location>
        <begin position="128"/>
        <end position="150"/>
    </location>
</feature>
<dbReference type="GO" id="GO:0005886">
    <property type="term" value="C:plasma membrane"/>
    <property type="evidence" value="ECO:0007669"/>
    <property type="project" value="TreeGrafter"/>
</dbReference>
<feature type="transmembrane region" description="Helical" evidence="1">
    <location>
        <begin position="63"/>
        <end position="84"/>
    </location>
</feature>